<accession>A0ABD5Y0J3</accession>
<dbReference type="Proteomes" id="UP001596432">
    <property type="component" value="Unassembled WGS sequence"/>
</dbReference>
<feature type="compositionally biased region" description="Gly residues" evidence="3">
    <location>
        <begin position="615"/>
        <end position="629"/>
    </location>
</feature>
<evidence type="ECO:0000259" key="4">
    <source>
        <dbReference type="SMART" id="SM00560"/>
    </source>
</evidence>
<evidence type="ECO:0000313" key="6">
    <source>
        <dbReference type="Proteomes" id="UP001596432"/>
    </source>
</evidence>
<dbReference type="InterPro" id="IPR013320">
    <property type="entry name" value="ConA-like_dom_sf"/>
</dbReference>
<dbReference type="InterPro" id="IPR006558">
    <property type="entry name" value="LamG-like"/>
</dbReference>
<reference evidence="5 6" key="1">
    <citation type="journal article" date="2019" name="Int. J. Syst. Evol. Microbiol.">
        <title>The Global Catalogue of Microorganisms (GCM) 10K type strain sequencing project: providing services to taxonomists for standard genome sequencing and annotation.</title>
        <authorList>
            <consortium name="The Broad Institute Genomics Platform"/>
            <consortium name="The Broad Institute Genome Sequencing Center for Infectious Disease"/>
            <person name="Wu L."/>
            <person name="Ma J."/>
        </authorList>
    </citation>
    <scope>NUCLEOTIDE SEQUENCE [LARGE SCALE GENOMIC DNA]</scope>
    <source>
        <strain evidence="5 6">XZYJT29</strain>
    </source>
</reference>
<organism evidence="5 6">
    <name type="scientific">Halosimplex aquaticum</name>
    <dbReference type="NCBI Taxonomy" id="3026162"/>
    <lineage>
        <taxon>Archaea</taxon>
        <taxon>Methanobacteriati</taxon>
        <taxon>Methanobacteriota</taxon>
        <taxon>Stenosarchaea group</taxon>
        <taxon>Halobacteria</taxon>
        <taxon>Halobacteriales</taxon>
        <taxon>Haloarculaceae</taxon>
        <taxon>Halosimplex</taxon>
    </lineage>
</organism>
<evidence type="ECO:0000313" key="5">
    <source>
        <dbReference type="EMBL" id="MFC7140922.1"/>
    </source>
</evidence>
<dbReference type="EMBL" id="JBHTAS010000001">
    <property type="protein sequence ID" value="MFC7140922.1"/>
    <property type="molecule type" value="Genomic_DNA"/>
</dbReference>
<keyword evidence="2" id="KW-1015">Disulfide bond</keyword>
<comment type="caution">
    <text evidence="5">The sequence shown here is derived from an EMBL/GenBank/DDBJ whole genome shotgun (WGS) entry which is preliminary data.</text>
</comment>
<proteinExistence type="predicted"/>
<keyword evidence="1" id="KW-0732">Signal</keyword>
<feature type="region of interest" description="Disordered" evidence="3">
    <location>
        <begin position="612"/>
        <end position="640"/>
    </location>
</feature>
<protein>
    <submittedName>
        <fullName evidence="5">LamG-like jellyroll fold domain-containing protein</fullName>
    </submittedName>
</protein>
<evidence type="ECO:0000256" key="1">
    <source>
        <dbReference type="ARBA" id="ARBA00022729"/>
    </source>
</evidence>
<feature type="compositionally biased region" description="Basic and acidic residues" evidence="3">
    <location>
        <begin position="630"/>
        <end position="640"/>
    </location>
</feature>
<sequence>MTVDWRLRPGRPVLEFGGSGYVALDMSYSEPGALPEFSVSAWVKTAVSGRSSEGNWANLDFDRTEYFNLSVRGDDGRVWFATTGQSDVIHDQYSETAINDGQWHHLAVVYDGSDKLIYVDGEEDARAVDVYGGSAIGSGTTRYGFLGDGSEAETFDGNRNSHLFEGEQDETLLYERALNAEEVKRLWHGRSPDDRELIAYWRFDGEGDRLSDATGNGNHGTIRGDLSWGAGHSVPDPALVDVEVTDAFNRFARSATATLDDPEGRVDDPEGRVDDRYARPTPVELEVRRDIDDGYARRFGGFVVNSTTLEHTTELEALSHDFWLRKRQVFRGFTDAAISDILRELVVDLTPLDWVPGNVSVLHDEPVTRDWKGERLDEVLSELASISADEEFGANDAGEFFFRPREERTAPRNFPAGEYLDADFSENAKREVNEVTLYYGERPDTGAVAVEDRESQKELAQKLDRPRPVVIGVTKSFPEIDSEEAAERKARQILTDRDVVQTGSLTTWEAFGLRPGDVTHVVAPDQGVDRDFRIAEVTYRWADDETAVQLAENTGGVVDTLVSLSNEVTRIDSRAADEDATITQFVEFDRALGVDLELTAYRRTVPDDQLLLGTTKGGWGDPRVGGGRWGDQRGEPEQLL</sequence>
<gene>
    <name evidence="5" type="ORF">ACFQMA_13945</name>
</gene>
<dbReference type="GeneID" id="78821228"/>
<evidence type="ECO:0000256" key="3">
    <source>
        <dbReference type="SAM" id="MobiDB-lite"/>
    </source>
</evidence>
<dbReference type="InterPro" id="IPR001791">
    <property type="entry name" value="Laminin_G"/>
</dbReference>
<dbReference type="SMART" id="SM00560">
    <property type="entry name" value="LamGL"/>
    <property type="match status" value="1"/>
</dbReference>
<dbReference type="CDD" id="cd00110">
    <property type="entry name" value="LamG"/>
    <property type="match status" value="1"/>
</dbReference>
<dbReference type="SUPFAM" id="SSF49899">
    <property type="entry name" value="Concanavalin A-like lectins/glucanases"/>
    <property type="match status" value="1"/>
</dbReference>
<dbReference type="RefSeq" id="WP_274322007.1">
    <property type="nucleotide sequence ID" value="NZ_CP118158.1"/>
</dbReference>
<dbReference type="AlphaFoldDB" id="A0ABD5Y0J3"/>
<dbReference type="Pfam" id="PF13385">
    <property type="entry name" value="Laminin_G_3"/>
    <property type="match status" value="1"/>
</dbReference>
<feature type="domain" description="LamG-like jellyroll fold" evidence="4">
    <location>
        <begin position="35"/>
        <end position="181"/>
    </location>
</feature>
<name>A0ABD5Y0J3_9EURY</name>
<keyword evidence="6" id="KW-1185">Reference proteome</keyword>
<dbReference type="Gene3D" id="2.60.120.200">
    <property type="match status" value="1"/>
</dbReference>
<evidence type="ECO:0000256" key="2">
    <source>
        <dbReference type="ARBA" id="ARBA00023157"/>
    </source>
</evidence>